<dbReference type="InterPro" id="IPR036047">
    <property type="entry name" value="F-box-like_dom_sf"/>
</dbReference>
<dbReference type="KEGG" id="ath:AT1G25211"/>
<protein>
    <recommendedName>
        <fullName evidence="1">F-box associated beta-propeller type 1 domain-containing protein</fullName>
    </recommendedName>
</protein>
<accession>A0A178W943</accession>
<dbReference type="AlphaFoldDB" id="A0A178W943"/>
<evidence type="ECO:0000313" key="2">
    <source>
        <dbReference type="EMBL" id="OAP14858.1"/>
    </source>
</evidence>
<dbReference type="KEGG" id="ath:AT1G24800"/>
<dbReference type="RefSeq" id="NP_001319077.1">
    <property type="nucleotide sequence ID" value="NM_001332666.1"/>
</dbReference>
<dbReference type="PANTHER" id="PTHR31672:SF13">
    <property type="entry name" value="F-BOX PROTEIN CPR30-LIKE"/>
    <property type="match status" value="1"/>
</dbReference>
<dbReference type="RefSeq" id="NP_001117352.1">
    <property type="nucleotide sequence ID" value="NM_001123880.1"/>
</dbReference>
<dbReference type="NCBIfam" id="TIGR01640">
    <property type="entry name" value="F_box_assoc_1"/>
    <property type="match status" value="1"/>
</dbReference>
<name>A0A178W943_ARATH</name>
<dbReference type="InterPro" id="IPR050796">
    <property type="entry name" value="SCF_F-box_component"/>
</dbReference>
<evidence type="ECO:0000313" key="3">
    <source>
        <dbReference type="Proteomes" id="UP000078284"/>
    </source>
</evidence>
<proteinExistence type="predicted"/>
<dbReference type="PhylomeDB" id="A0A178W943"/>
<dbReference type="RefSeq" id="NP_001117347.1">
    <property type="nucleotide sequence ID" value="NM_001123875.2"/>
</dbReference>
<dbReference type="SUPFAM" id="SSF81383">
    <property type="entry name" value="F-box domain"/>
    <property type="match status" value="1"/>
</dbReference>
<dbReference type="RefSeq" id="NP_001185091.1">
    <property type="nucleotide sequence ID" value="NM_001198162.2"/>
</dbReference>
<dbReference type="PANTHER" id="PTHR31672">
    <property type="entry name" value="BNACNNG10540D PROTEIN"/>
    <property type="match status" value="1"/>
</dbReference>
<dbReference type="InterPro" id="IPR017451">
    <property type="entry name" value="F-box-assoc_interact_dom"/>
</dbReference>
<reference evidence="3" key="1">
    <citation type="journal article" date="2016" name="Proc. Natl. Acad. Sci. U.S.A.">
        <title>Chromosome-level assembly of Arabidopsis thaliana Ler reveals the extent of translocation and inversion polymorphisms.</title>
        <authorList>
            <person name="Zapata L."/>
            <person name="Ding J."/>
            <person name="Willing E.M."/>
            <person name="Hartwig B."/>
            <person name="Bezdan D."/>
            <person name="Jiao W.B."/>
            <person name="Patel V."/>
            <person name="Velikkakam James G."/>
            <person name="Koornneef M."/>
            <person name="Ossowski S."/>
            <person name="Schneeberger K."/>
        </authorList>
    </citation>
    <scope>NUCLEOTIDE SEQUENCE [LARGE SCALE GENOMIC DNA]</scope>
    <source>
        <strain evidence="3">cv. Landsberg erecta</strain>
    </source>
</reference>
<dbReference type="RefSeq" id="NP_001117348.1">
    <property type="nucleotide sequence ID" value="NM_001123876.1"/>
</dbReference>
<organism evidence="2 3">
    <name type="scientific">Arabidopsis thaliana</name>
    <name type="common">Mouse-ear cress</name>
    <dbReference type="NCBI Taxonomy" id="3702"/>
    <lineage>
        <taxon>Eukaryota</taxon>
        <taxon>Viridiplantae</taxon>
        <taxon>Streptophyta</taxon>
        <taxon>Embryophyta</taxon>
        <taxon>Tracheophyta</taxon>
        <taxon>Spermatophyta</taxon>
        <taxon>Magnoliopsida</taxon>
        <taxon>eudicotyledons</taxon>
        <taxon>Gunneridae</taxon>
        <taxon>Pentapetalae</taxon>
        <taxon>rosids</taxon>
        <taxon>malvids</taxon>
        <taxon>Brassicales</taxon>
        <taxon>Brassicaceae</taxon>
        <taxon>Camelineae</taxon>
        <taxon>Arabidopsis</taxon>
    </lineage>
</organism>
<dbReference type="InterPro" id="IPR006527">
    <property type="entry name" value="F-box-assoc_dom_typ1"/>
</dbReference>
<dbReference type="Pfam" id="PF07734">
    <property type="entry name" value="FBA_1"/>
    <property type="match status" value="1"/>
</dbReference>
<dbReference type="KEGG" id="ath:AT1G25055"/>
<dbReference type="SUPFAM" id="SSF50965">
    <property type="entry name" value="Galactose oxidase, central domain"/>
    <property type="match status" value="1"/>
</dbReference>
<dbReference type="InterPro" id="IPR011043">
    <property type="entry name" value="Gal_Oxase/kelch_b-propeller"/>
</dbReference>
<feature type="domain" description="F-box associated beta-propeller type 1" evidence="1">
    <location>
        <begin position="74"/>
        <end position="422"/>
    </location>
</feature>
<dbReference type="EMBL" id="LUHQ01000001">
    <property type="protein sequence ID" value="OAP14858.1"/>
    <property type="molecule type" value="Genomic_DNA"/>
</dbReference>
<comment type="caution">
    <text evidence="2">The sequence shown here is derived from an EMBL/GenBank/DDBJ whole genome shotgun (WGS) entry which is preliminary data.</text>
</comment>
<dbReference type="ExpressionAtlas" id="A0A178W943">
    <property type="expression patterns" value="baseline"/>
</dbReference>
<dbReference type="Proteomes" id="UP000078284">
    <property type="component" value="Chromosome 1"/>
</dbReference>
<dbReference type="RefSeq" id="NP_001117350.1">
    <property type="nucleotide sequence ID" value="NM_001123878.4"/>
</dbReference>
<dbReference type="KEGG" id="ath:AT1G25150"/>
<evidence type="ECO:0000259" key="1">
    <source>
        <dbReference type="Pfam" id="PF07734"/>
    </source>
</evidence>
<gene>
    <name evidence="2" type="ordered locus">AXX17_At1g25980</name>
</gene>
<dbReference type="KEGG" id="ath:AT1G24881"/>
<sequence>MRRRRCDLQPKRTRMCDLQPKRTSMCDLPPKLVGEKILTRIPITSLRAVRSTCKLWNALTKDRVLGKAAAQFLGFMTMDSKVCSVRFHLRRSKEEEEDTMDLSIKQVDLLNQVEISRVYHCDGLLLCVAKDNSRVVVWNPYLGQTRWIRPRTESNIGDSYALGYDINRNHKILRMVQTRNVSVYRYEIYDLRSNSWRVLEVTPNGEMDPNHPLYGVSVKGNTYFFAHEDSSSGEIDEDGDIIDLEDFLLCFDFTTETFGLRLPLPFHSTIDATVTLSCVRDQQLAVLYHNEGLHSDDRFTTVEFWVTTSIEPNSVSWSKFLTVDMRPLALTGVRFDNDMGATFFIDEDEKVAVVFDLDGYLSTESARYHTAFISGKDGFFKPVTLGVAPNVGEPCPRTGHIPTTYRPPLVCSSTYLPSLVQVNQQRKRKERHV</sequence>